<feature type="coiled-coil region" evidence="1">
    <location>
        <begin position="226"/>
        <end position="253"/>
    </location>
</feature>
<feature type="region of interest" description="Disordered" evidence="2">
    <location>
        <begin position="20"/>
        <end position="50"/>
    </location>
</feature>
<organism evidence="3 4">
    <name type="scientific">Gymnopus androsaceus JB14</name>
    <dbReference type="NCBI Taxonomy" id="1447944"/>
    <lineage>
        <taxon>Eukaryota</taxon>
        <taxon>Fungi</taxon>
        <taxon>Dikarya</taxon>
        <taxon>Basidiomycota</taxon>
        <taxon>Agaricomycotina</taxon>
        <taxon>Agaricomycetes</taxon>
        <taxon>Agaricomycetidae</taxon>
        <taxon>Agaricales</taxon>
        <taxon>Marasmiineae</taxon>
        <taxon>Omphalotaceae</taxon>
        <taxon>Gymnopus</taxon>
    </lineage>
</organism>
<sequence length="277" mass="31297">MVNRHLNVVFKRNYASRVVEQGSDDDYEPSQLPTPTKRARTGSPTGPRPSFLAALDANEHIAQSSVIDDDVGSQDFLEKLLESRGLDPAILTSEDINNGDSDIEQQEYQMESQKVFSSSPAPPSPSKDLSQGWEYRIEVDTFAEIAAAEENASKFCPHSDAPCRCSNFLMQQWYALNDCLANERKENNQLLAKNFRQNVRLERLQHTLSKTLELLDPKQVQEHKHLLKAAAELVETKELLRDAQMQAKEARVAQKMAEECLQESNSLRRQAIELLQG</sequence>
<evidence type="ECO:0000256" key="2">
    <source>
        <dbReference type="SAM" id="MobiDB-lite"/>
    </source>
</evidence>
<keyword evidence="1" id="KW-0175">Coiled coil</keyword>
<keyword evidence="4" id="KW-1185">Reference proteome</keyword>
<reference evidence="3" key="1">
    <citation type="journal article" date="2019" name="Environ. Microbiol.">
        <title>Fungal ecological strategies reflected in gene transcription - a case study of two litter decomposers.</title>
        <authorList>
            <person name="Barbi F."/>
            <person name="Kohler A."/>
            <person name="Barry K."/>
            <person name="Baskaran P."/>
            <person name="Daum C."/>
            <person name="Fauchery L."/>
            <person name="Ihrmark K."/>
            <person name="Kuo A."/>
            <person name="LaButti K."/>
            <person name="Lipzen A."/>
            <person name="Morin E."/>
            <person name="Grigoriev I.V."/>
            <person name="Henrissat B."/>
            <person name="Lindahl B."/>
            <person name="Martin F."/>
        </authorList>
    </citation>
    <scope>NUCLEOTIDE SEQUENCE</scope>
    <source>
        <strain evidence="3">JB14</strain>
    </source>
</reference>
<gene>
    <name evidence="3" type="ORF">BT96DRAFT_1016704</name>
</gene>
<evidence type="ECO:0000256" key="1">
    <source>
        <dbReference type="SAM" id="Coils"/>
    </source>
</evidence>
<dbReference type="EMBL" id="ML769421">
    <property type="protein sequence ID" value="KAE9403866.1"/>
    <property type="molecule type" value="Genomic_DNA"/>
</dbReference>
<protein>
    <submittedName>
        <fullName evidence="3">Uncharacterized protein</fullName>
    </submittedName>
</protein>
<proteinExistence type="predicted"/>
<dbReference type="AlphaFoldDB" id="A0A6A4I064"/>
<dbReference type="OrthoDB" id="2896461at2759"/>
<feature type="region of interest" description="Disordered" evidence="2">
    <location>
        <begin position="108"/>
        <end position="130"/>
    </location>
</feature>
<evidence type="ECO:0000313" key="3">
    <source>
        <dbReference type="EMBL" id="KAE9403866.1"/>
    </source>
</evidence>
<accession>A0A6A4I064</accession>
<evidence type="ECO:0000313" key="4">
    <source>
        <dbReference type="Proteomes" id="UP000799118"/>
    </source>
</evidence>
<name>A0A6A4I064_9AGAR</name>
<dbReference type="Proteomes" id="UP000799118">
    <property type="component" value="Unassembled WGS sequence"/>
</dbReference>